<proteinExistence type="predicted"/>
<protein>
    <submittedName>
        <fullName evidence="2">Uncharacterized protein</fullName>
    </submittedName>
</protein>
<dbReference type="KEGG" id="taz:TREAZ_1986"/>
<reference evidence="2 3" key="2">
    <citation type="journal article" date="2011" name="ISME J.">
        <title>RNA-seq reveals cooperative metabolic interactions between two termite-gut spirochete species in co-culture.</title>
        <authorList>
            <person name="Rosenthal A.Z."/>
            <person name="Matson E.G."/>
            <person name="Eldar A."/>
            <person name="Leadbetter J.R."/>
        </authorList>
    </citation>
    <scope>NUCLEOTIDE SEQUENCE [LARGE SCALE GENOMIC DNA]</scope>
    <source>
        <strain evidence="3">ATCC BAA-888 / DSM 13862 / ZAS-9</strain>
    </source>
</reference>
<keyword evidence="1" id="KW-0812">Transmembrane</keyword>
<dbReference type="AlphaFoldDB" id="F5YAM0"/>
<evidence type="ECO:0000256" key="1">
    <source>
        <dbReference type="SAM" id="Phobius"/>
    </source>
</evidence>
<dbReference type="eggNOG" id="ENOG502ZYUJ">
    <property type="taxonomic scope" value="Bacteria"/>
</dbReference>
<feature type="transmembrane region" description="Helical" evidence="1">
    <location>
        <begin position="93"/>
        <end position="112"/>
    </location>
</feature>
<accession>F5YAM0</accession>
<dbReference type="HOGENOM" id="CLU_586515_0_0_12"/>
<sequence>MQEIWIPEFFIALFLFLPLIRSKVKKLEPQTGIVWLPLTAFILSIGLFFAYGFRPEAIPLLLLAGIMTIFHIPVMIAFRSSAGFDDFPRKHRIFTPLGLIILALALFPAFWFSPYDDAEDNTEGVYSFILKEGSKAFNARLYSDGESGFRTARPLLVLAPPVFGARALDAVAKASRDRGFAVLTYIPRGLDSPAEWLGHFRAFTAGMKRASANAKGRAFEERRKGEILSILGLVKQNPSIGEGLRLSDRASAGQIFIGGYDASGSALVLLGGNPEFTRNNPEVKGLLAMESPLWSLFREEERVFNPLPPDSGWFLSVKTGIGHWFAGLKPKKIAGLGETPRVNFPMLFMMSDKALTAQGKDGQYAAVYSALRSCREPSALAVADGAGPLDYAGFPSRYPVLSLLYRGRGKEVWRDADFANGTAQIIANFAALVLDADGIANPLRKIALPKDVHIEPHSWTLPNLGL</sequence>
<keyword evidence="3" id="KW-1185">Reference proteome</keyword>
<reference evidence="3" key="1">
    <citation type="submission" date="2009-12" db="EMBL/GenBank/DDBJ databases">
        <title>Complete sequence of Treponema azotonutricium strain ZAS-9.</title>
        <authorList>
            <person name="Tetu S.G."/>
            <person name="Matson E."/>
            <person name="Ren Q."/>
            <person name="Seshadri R."/>
            <person name="Elbourne L."/>
            <person name="Hassan K.A."/>
            <person name="Durkin A."/>
            <person name="Radune D."/>
            <person name="Mohamoud Y."/>
            <person name="Shay R."/>
            <person name="Jin S."/>
            <person name="Zhang X."/>
            <person name="Lucey K."/>
            <person name="Ballor N.R."/>
            <person name="Ottesen E."/>
            <person name="Rosenthal R."/>
            <person name="Allen A."/>
            <person name="Leadbetter J.R."/>
            <person name="Paulsen I.T."/>
        </authorList>
    </citation>
    <scope>NUCLEOTIDE SEQUENCE [LARGE SCALE GENOMIC DNA]</scope>
    <source>
        <strain evidence="3">ATCC BAA-888 / DSM 13862 / ZAS-9</strain>
    </source>
</reference>
<dbReference type="InParanoid" id="F5YAM0"/>
<feature type="transmembrane region" description="Helical" evidence="1">
    <location>
        <begin position="6"/>
        <end position="21"/>
    </location>
</feature>
<feature type="transmembrane region" description="Helical" evidence="1">
    <location>
        <begin position="57"/>
        <end position="81"/>
    </location>
</feature>
<feature type="transmembrane region" description="Helical" evidence="1">
    <location>
        <begin position="33"/>
        <end position="51"/>
    </location>
</feature>
<evidence type="ECO:0000313" key="3">
    <source>
        <dbReference type="Proteomes" id="UP000009222"/>
    </source>
</evidence>
<keyword evidence="1" id="KW-0472">Membrane</keyword>
<gene>
    <name evidence="2" type="ordered locus">TREAZ_1986</name>
</gene>
<name>F5YAM0_LEAAZ</name>
<organism evidence="2 3">
    <name type="scientific">Leadbettera azotonutricia (strain ATCC BAA-888 / DSM 13862 / ZAS-9)</name>
    <name type="common">Treponema azotonutricium</name>
    <dbReference type="NCBI Taxonomy" id="545695"/>
    <lineage>
        <taxon>Bacteria</taxon>
        <taxon>Pseudomonadati</taxon>
        <taxon>Spirochaetota</taxon>
        <taxon>Spirochaetia</taxon>
        <taxon>Spirochaetales</taxon>
        <taxon>Breznakiellaceae</taxon>
        <taxon>Leadbettera</taxon>
    </lineage>
</organism>
<keyword evidence="1" id="KW-1133">Transmembrane helix</keyword>
<evidence type="ECO:0000313" key="2">
    <source>
        <dbReference type="EMBL" id="AEF83329.1"/>
    </source>
</evidence>
<dbReference type="STRING" id="545695.TREAZ_1986"/>
<dbReference type="EMBL" id="CP001841">
    <property type="protein sequence ID" value="AEF83329.1"/>
    <property type="molecule type" value="Genomic_DNA"/>
</dbReference>
<dbReference type="Proteomes" id="UP000009222">
    <property type="component" value="Chromosome"/>
</dbReference>